<evidence type="ECO:0000313" key="2">
    <source>
        <dbReference type="Proteomes" id="UP000004849"/>
    </source>
</evidence>
<sequence length="44" mass="4799">MCAANQLSILSMYLDGEECYKGILPVVCCAGYKVMHMSDLLGKV</sequence>
<evidence type="ECO:0000313" key="1">
    <source>
        <dbReference type="EMBL" id="EEB25987.1"/>
    </source>
</evidence>
<dbReference type="Proteomes" id="UP000004849">
    <property type="component" value="Unassembled WGS sequence"/>
</dbReference>
<protein>
    <submittedName>
        <fullName evidence="1">Uncharacterized protein</fullName>
    </submittedName>
</protein>
<dbReference type="AlphaFoldDB" id="B6VW25"/>
<reference evidence="1 2" key="1">
    <citation type="submission" date="2008-10" db="EMBL/GenBank/DDBJ databases">
        <title>Draft genome sequence of Bacteroides dorei (DSM 17855).</title>
        <authorList>
            <person name="Sudarsanam P."/>
            <person name="Ley R."/>
            <person name="Guruge J."/>
            <person name="Turnbaugh P.J."/>
            <person name="Mahowald M."/>
            <person name="Liep D."/>
            <person name="Gordon J."/>
        </authorList>
    </citation>
    <scope>NUCLEOTIDE SEQUENCE [LARGE SCALE GENOMIC DNA]</scope>
    <source>
        <strain evidence="1 2">DSM 17855</strain>
    </source>
</reference>
<gene>
    <name evidence="1" type="ORF">BACDOR_01518</name>
</gene>
<reference evidence="1 2" key="2">
    <citation type="submission" date="2008-10" db="EMBL/GenBank/DDBJ databases">
        <authorList>
            <person name="Fulton L."/>
            <person name="Clifton S."/>
            <person name="Fulton B."/>
            <person name="Xu J."/>
            <person name="Minx P."/>
            <person name="Pepin K.H."/>
            <person name="Johnson M."/>
            <person name="Thiruvilangam P."/>
            <person name="Bhonagiri V."/>
            <person name="Nash W.E."/>
            <person name="Mardis E.R."/>
            <person name="Wilson R.K."/>
        </authorList>
    </citation>
    <scope>NUCLEOTIDE SEQUENCE [LARGE SCALE GENOMIC DNA]</scope>
    <source>
        <strain evidence="1 2">DSM 17855</strain>
    </source>
</reference>
<proteinExistence type="predicted"/>
<dbReference type="HOGENOM" id="CLU_3266087_0_0_10"/>
<name>B6VW25_9BACT</name>
<dbReference type="EMBL" id="ABWZ01000029">
    <property type="protein sequence ID" value="EEB25987.1"/>
    <property type="molecule type" value="Genomic_DNA"/>
</dbReference>
<organism evidence="1 2">
    <name type="scientific">Phocaeicola dorei DSM 17855</name>
    <dbReference type="NCBI Taxonomy" id="483217"/>
    <lineage>
        <taxon>Bacteria</taxon>
        <taxon>Pseudomonadati</taxon>
        <taxon>Bacteroidota</taxon>
        <taxon>Bacteroidia</taxon>
        <taxon>Bacteroidales</taxon>
        <taxon>Bacteroidaceae</taxon>
        <taxon>Phocaeicola</taxon>
    </lineage>
</organism>
<accession>B6VW25</accession>